<dbReference type="OrthoDB" id="276323at2759"/>
<evidence type="ECO:0000256" key="2">
    <source>
        <dbReference type="SAM" id="MobiDB-lite"/>
    </source>
</evidence>
<feature type="region of interest" description="Disordered" evidence="2">
    <location>
        <begin position="386"/>
        <end position="411"/>
    </location>
</feature>
<protein>
    <submittedName>
        <fullName evidence="4">Uncharacterized protein LOC109723579 isoform X1</fullName>
    </submittedName>
</protein>
<dbReference type="PANTHER" id="PTHR12832">
    <property type="entry name" value="TESTIS-SPECIFIC PROTEIN PBS13 T-COMPLEX 11"/>
    <property type="match status" value="1"/>
</dbReference>
<dbReference type="GO" id="GO:0007165">
    <property type="term" value="P:signal transduction"/>
    <property type="evidence" value="ECO:0007669"/>
    <property type="project" value="TreeGrafter"/>
</dbReference>
<evidence type="ECO:0000313" key="3">
    <source>
        <dbReference type="Proteomes" id="UP000515123"/>
    </source>
</evidence>
<reference evidence="3" key="1">
    <citation type="journal article" date="2015" name="Nat. Genet.">
        <title>The pineapple genome and the evolution of CAM photosynthesis.</title>
        <authorList>
            <person name="Ming R."/>
            <person name="VanBuren R."/>
            <person name="Wai C.M."/>
            <person name="Tang H."/>
            <person name="Schatz M.C."/>
            <person name="Bowers J.E."/>
            <person name="Lyons E."/>
            <person name="Wang M.L."/>
            <person name="Chen J."/>
            <person name="Biggers E."/>
            <person name="Zhang J."/>
            <person name="Huang L."/>
            <person name="Zhang L."/>
            <person name="Miao W."/>
            <person name="Zhang J."/>
            <person name="Ye Z."/>
            <person name="Miao C."/>
            <person name="Lin Z."/>
            <person name="Wang H."/>
            <person name="Zhou H."/>
            <person name="Yim W.C."/>
            <person name="Priest H.D."/>
            <person name="Zheng C."/>
            <person name="Woodhouse M."/>
            <person name="Edger P.P."/>
            <person name="Guyot R."/>
            <person name="Guo H.B."/>
            <person name="Guo H."/>
            <person name="Zheng G."/>
            <person name="Singh R."/>
            <person name="Sharma A."/>
            <person name="Min X."/>
            <person name="Zheng Y."/>
            <person name="Lee H."/>
            <person name="Gurtowski J."/>
            <person name="Sedlazeck F.J."/>
            <person name="Harkess A."/>
            <person name="McKain M.R."/>
            <person name="Liao Z."/>
            <person name="Fang J."/>
            <person name="Liu J."/>
            <person name="Zhang X."/>
            <person name="Zhang Q."/>
            <person name="Hu W."/>
            <person name="Qin Y."/>
            <person name="Wang K."/>
            <person name="Chen L.Y."/>
            <person name="Shirley N."/>
            <person name="Lin Y.R."/>
            <person name="Liu L.Y."/>
            <person name="Hernandez A.G."/>
            <person name="Wright C.L."/>
            <person name="Bulone V."/>
            <person name="Tuskan G.A."/>
            <person name="Heath K."/>
            <person name="Zee F."/>
            <person name="Moore P.H."/>
            <person name="Sunkar R."/>
            <person name="Leebens-Mack J.H."/>
            <person name="Mockler T."/>
            <person name="Bennetzen J.L."/>
            <person name="Freeling M."/>
            <person name="Sankoff D."/>
            <person name="Paterson A.H."/>
            <person name="Zhu X."/>
            <person name="Yang X."/>
            <person name="Smith J.A."/>
            <person name="Cushman J.C."/>
            <person name="Paull R.E."/>
            <person name="Yu Q."/>
        </authorList>
    </citation>
    <scope>NUCLEOTIDE SEQUENCE [LARGE SCALE GENOMIC DNA]</scope>
    <source>
        <strain evidence="3">cv. F153</strain>
    </source>
</reference>
<feature type="region of interest" description="Disordered" evidence="2">
    <location>
        <begin position="1"/>
        <end position="34"/>
    </location>
</feature>
<reference evidence="4" key="2">
    <citation type="submission" date="2025-08" db="UniProtKB">
        <authorList>
            <consortium name="RefSeq"/>
        </authorList>
    </citation>
    <scope>IDENTIFICATION</scope>
    <source>
        <tissue evidence="4">Leaf</tissue>
    </source>
</reference>
<feature type="compositionally biased region" description="Low complexity" evidence="2">
    <location>
        <begin position="611"/>
        <end position="625"/>
    </location>
</feature>
<name>A0A6P5GI26_ANACO</name>
<organism evidence="3 4">
    <name type="scientific">Ananas comosus</name>
    <name type="common">Pineapple</name>
    <name type="synonym">Ananas ananas</name>
    <dbReference type="NCBI Taxonomy" id="4615"/>
    <lineage>
        <taxon>Eukaryota</taxon>
        <taxon>Viridiplantae</taxon>
        <taxon>Streptophyta</taxon>
        <taxon>Embryophyta</taxon>
        <taxon>Tracheophyta</taxon>
        <taxon>Spermatophyta</taxon>
        <taxon>Magnoliopsida</taxon>
        <taxon>Liliopsida</taxon>
        <taxon>Poales</taxon>
        <taxon>Bromeliaceae</taxon>
        <taxon>Bromelioideae</taxon>
        <taxon>Ananas</taxon>
    </lineage>
</organism>
<feature type="compositionally biased region" description="Basic and acidic residues" evidence="2">
    <location>
        <begin position="264"/>
        <end position="276"/>
    </location>
</feature>
<dbReference type="RefSeq" id="XP_020107599.1">
    <property type="nucleotide sequence ID" value="XM_020252010.1"/>
</dbReference>
<accession>A0A6P5GI26</accession>
<evidence type="ECO:0000256" key="1">
    <source>
        <dbReference type="ARBA" id="ARBA00010954"/>
    </source>
</evidence>
<dbReference type="GeneID" id="109723579"/>
<feature type="region of interest" description="Disordered" evidence="2">
    <location>
        <begin position="611"/>
        <end position="663"/>
    </location>
</feature>
<dbReference type="InterPro" id="IPR008862">
    <property type="entry name" value="Tcp11"/>
</dbReference>
<proteinExistence type="inferred from homology"/>
<dbReference type="Pfam" id="PF05794">
    <property type="entry name" value="Tcp11"/>
    <property type="match status" value="1"/>
</dbReference>
<sequence>MDSSGGVESPETGRPAAVVLDFPAGEPSSPAKVPRRIRRRLMEAKSSSPTSVEEIEAKLREADLRRQQFYDWLSSKARPKPRSPSWSSQEEDLGQRLEAKLIAAEQKRLSLLAKAQKRLAKLDELRQAAKTGAEMRLEKEREALGTRVESRVQQAKANRMRLLNAYMQRRAAAHERTARSLVQRIIQENKYKECVQLAIYQKRTAAEKKRMGLLEAERKRAQARVMQARRVAKTVCSQRESERRKMKEQLENRLQRRSSHKSHTKEAKRQRAEYLRQRGSPRSYAHISSIKDGEFLSKKLARCWRRFVKSRRTSFALAKAYEVLGINEDSVKSMPFEQLALKIESPTTLQTTKALLGRLESRFLLSQSLNSSGPENIDHLLKHLASPNRKMPSGKSSRTKGTTKKGARAAESNNKLSRYSVRVVLCAYMILSHPNAVFSGQGDKEIRLMESAINFVREFELLVKIILGPNNTMEIHLDSSAGTTCQKFSEQLVAFDAAWRSYLYRFVVWKVKDARALEDDLVTAACKLELSMMQTCKLTPEGRSCDLSHDMRAIQKQVTEDQKLLREKVQYLSGIAGIERMECALSDTRSKFFEAKESGSPLATPIAHISSTSVSNSADQSSASLSKEHYSANNEKPKSVVRSLFGSSSSPPKNNTKLKLDDPYTIGNQEPKENEVLVNEILHGNHGAFANSLDVGGAEENIMAKVKETMEKAFWDGVIDSMKGDEPDYSRILGLVKEVRDELCDLAPQRWRQEILDSIDPDILSQVLESGYQDLEYLGKILEYSLSILRRLAAPASEDDMRKAHEKLLSELSGISQYQDDKRSSAFIIAIVKGLQFVLEEIQKLKKEVSKARIQMLEPIIKGTVGLEYLQKAFADRYGPPSNALDSLPLTKQWISSLRDSSEEEWNEHGDSLSVLSTSHNQPLVTTLRTGGGIPQGTKQALSHPDASGNGEQPECNGERIDLLVRLGLLRLASGIEGVTVQSVPETLQLNALRLRSVQSQLQQIIVISTSMLVLRQIIVSENSTRPPSDLESSISEFAKNLTALLESNADVGIEEIVETMANSSISSSETKLQGRKEIMARMLTKSLQNGDAVFTKVSRSIYLAARAILLGGSGSKGRRLAEGVLRRVGAVMLLDRVVTASEVLIRMATISGFVHGPWYKCLL</sequence>
<feature type="region of interest" description="Disordered" evidence="2">
    <location>
        <begin position="234"/>
        <end position="278"/>
    </location>
</feature>
<evidence type="ECO:0000313" key="4">
    <source>
        <dbReference type="RefSeq" id="XP_020107599.1"/>
    </source>
</evidence>
<gene>
    <name evidence="4" type="primary">LOC109723579</name>
</gene>
<dbReference type="PANTHER" id="PTHR12832:SF11">
    <property type="entry name" value="LD23868P"/>
    <property type="match status" value="1"/>
</dbReference>
<feature type="region of interest" description="Disordered" evidence="2">
    <location>
        <begin position="931"/>
        <end position="955"/>
    </location>
</feature>
<dbReference type="AlphaFoldDB" id="A0A6P5GI26"/>
<dbReference type="Proteomes" id="UP000515123">
    <property type="component" value="Linkage group 17"/>
</dbReference>
<keyword evidence="3" id="KW-1185">Reference proteome</keyword>
<feature type="compositionally biased region" description="Basic and acidic residues" evidence="2">
    <location>
        <begin position="626"/>
        <end position="638"/>
    </location>
</feature>
<feature type="compositionally biased region" description="Basic and acidic residues" evidence="2">
    <location>
        <begin position="239"/>
        <end position="254"/>
    </location>
</feature>
<comment type="similarity">
    <text evidence="1">Belongs to the TCP11 family.</text>
</comment>
<feature type="compositionally biased region" description="Basic residues" evidence="2">
    <location>
        <begin position="397"/>
        <end position="407"/>
    </location>
</feature>